<gene>
    <name evidence="2" type="ordered locus">BH2359</name>
</gene>
<dbReference type="Gene3D" id="1.10.150.130">
    <property type="match status" value="1"/>
</dbReference>
<dbReference type="GO" id="GO:0003677">
    <property type="term" value="F:DNA binding"/>
    <property type="evidence" value="ECO:0007669"/>
    <property type="project" value="UniProtKB-KW"/>
</dbReference>
<dbReference type="EMBL" id="BA000004">
    <property type="protein sequence ID" value="BAB06078.1"/>
    <property type="molecule type" value="Genomic_DNA"/>
</dbReference>
<name>Q9KAD0_HALH5</name>
<dbReference type="Proteomes" id="UP000001258">
    <property type="component" value="Chromosome"/>
</dbReference>
<dbReference type="eggNOG" id="ENOG502ZFHX">
    <property type="taxonomic scope" value="Bacteria"/>
</dbReference>
<evidence type="ECO:0000313" key="3">
    <source>
        <dbReference type="Proteomes" id="UP000001258"/>
    </source>
</evidence>
<proteinExistence type="predicted"/>
<sequence length="62" mass="7383">MYQKFITHLVNKEYSKRTVEIIHDTMYAAMEKARVLQKIEQNPCRGAEITTKKNIKKRRTSI</sequence>
<keyword evidence="1" id="KW-0238">DNA-binding</keyword>
<dbReference type="PIR" id="G83944">
    <property type="entry name" value="G83944"/>
</dbReference>
<organism evidence="2 3">
    <name type="scientific">Halalkalibacterium halodurans (strain ATCC BAA-125 / DSM 18197 / FERM 7344 / JCM 9153 / C-125)</name>
    <name type="common">Bacillus halodurans</name>
    <dbReference type="NCBI Taxonomy" id="272558"/>
    <lineage>
        <taxon>Bacteria</taxon>
        <taxon>Bacillati</taxon>
        <taxon>Bacillota</taxon>
        <taxon>Bacilli</taxon>
        <taxon>Bacillales</taxon>
        <taxon>Bacillaceae</taxon>
        <taxon>Halalkalibacterium (ex Joshi et al. 2022)</taxon>
    </lineage>
</organism>
<dbReference type="InterPro" id="IPR010998">
    <property type="entry name" value="Integrase_recombinase_N"/>
</dbReference>
<protein>
    <submittedName>
        <fullName evidence="2">BH2359 protein</fullName>
    </submittedName>
</protein>
<dbReference type="HOGENOM" id="CLU_2894555_0_0_9"/>
<evidence type="ECO:0000313" key="2">
    <source>
        <dbReference type="EMBL" id="BAB06078.1"/>
    </source>
</evidence>
<evidence type="ECO:0000256" key="1">
    <source>
        <dbReference type="ARBA" id="ARBA00023125"/>
    </source>
</evidence>
<dbReference type="KEGG" id="bha:BH2359"/>
<dbReference type="AlphaFoldDB" id="Q9KAD0"/>
<accession>Q9KAD0</accession>
<keyword evidence="3" id="KW-1185">Reference proteome</keyword>
<reference evidence="2 3" key="1">
    <citation type="journal article" date="2000" name="Nucleic Acids Res.">
        <title>Complete genome sequence of the alkaliphilic bacterium Bacillus halodurans and genomic sequence comparison with Bacillus subtilis.</title>
        <authorList>
            <person name="Takami H."/>
            <person name="Nakasone K."/>
            <person name="Takaki Y."/>
            <person name="Maeno G."/>
            <person name="Sasaki R."/>
            <person name="Masui N."/>
            <person name="Fuji F."/>
            <person name="Hirama C."/>
            <person name="Nakamura Y."/>
            <person name="Ogasawara N."/>
            <person name="Kuhara S."/>
            <person name="Horikoshi K."/>
        </authorList>
    </citation>
    <scope>NUCLEOTIDE SEQUENCE [LARGE SCALE GENOMIC DNA]</scope>
    <source>
        <strain evidence="3">ATCC BAA-125 / DSM 18197 / FERM 7344 / JCM 9153 / C-125</strain>
    </source>
</reference>